<dbReference type="Proteomes" id="UP000183315">
    <property type="component" value="Unassembled WGS sequence"/>
</dbReference>
<keyword evidence="3 5" id="KW-0808">Transferase</keyword>
<feature type="domain" description="Glycosyltransferase subfamily 4-like N-terminal" evidence="4">
    <location>
        <begin position="20"/>
        <end position="180"/>
    </location>
</feature>
<dbReference type="STRING" id="1043493.SAMN05421637_0264"/>
<dbReference type="AlphaFoldDB" id="A0A1H6UH19"/>
<dbReference type="CDD" id="cd03801">
    <property type="entry name" value="GT4_PimA-like"/>
    <property type="match status" value="1"/>
</dbReference>
<evidence type="ECO:0000256" key="2">
    <source>
        <dbReference type="ARBA" id="ARBA00022676"/>
    </source>
</evidence>
<dbReference type="PANTHER" id="PTHR45947:SF3">
    <property type="entry name" value="SULFOQUINOVOSYL TRANSFERASE SQD2"/>
    <property type="match status" value="1"/>
</dbReference>
<dbReference type="PANTHER" id="PTHR45947">
    <property type="entry name" value="SULFOQUINOVOSYL TRANSFERASE SQD2"/>
    <property type="match status" value="1"/>
</dbReference>
<dbReference type="GO" id="GO:1901137">
    <property type="term" value="P:carbohydrate derivative biosynthetic process"/>
    <property type="evidence" value="ECO:0007669"/>
    <property type="project" value="UniProtKB-ARBA"/>
</dbReference>
<dbReference type="Pfam" id="PF13439">
    <property type="entry name" value="Glyco_transf_4"/>
    <property type="match status" value="1"/>
</dbReference>
<dbReference type="EMBL" id="FNZI01000001">
    <property type="protein sequence ID" value="SEI87405.1"/>
    <property type="molecule type" value="Genomic_DNA"/>
</dbReference>
<evidence type="ECO:0000313" key="6">
    <source>
        <dbReference type="Proteomes" id="UP000183315"/>
    </source>
</evidence>
<dbReference type="SUPFAM" id="SSF53756">
    <property type="entry name" value="UDP-Glycosyltransferase/glycogen phosphorylase"/>
    <property type="match status" value="1"/>
</dbReference>
<keyword evidence="6" id="KW-1185">Reference proteome</keyword>
<dbReference type="Gene3D" id="3.40.50.2000">
    <property type="entry name" value="Glycogen Phosphorylase B"/>
    <property type="match status" value="2"/>
</dbReference>
<name>A0A1H6UH19_9MICO</name>
<gene>
    <name evidence="5" type="ORF">SAMN05421637_0264</name>
</gene>
<dbReference type="eggNOG" id="COG0438">
    <property type="taxonomic scope" value="Bacteria"/>
</dbReference>
<accession>A0A1H6UH19</accession>
<evidence type="ECO:0000259" key="4">
    <source>
        <dbReference type="Pfam" id="PF13439"/>
    </source>
</evidence>
<keyword evidence="2 5" id="KW-0328">Glycosyltransferase</keyword>
<evidence type="ECO:0000256" key="1">
    <source>
        <dbReference type="ARBA" id="ARBA00021292"/>
    </source>
</evidence>
<dbReference type="InterPro" id="IPR028098">
    <property type="entry name" value="Glyco_trans_4-like_N"/>
</dbReference>
<dbReference type="InterPro" id="IPR050194">
    <property type="entry name" value="Glycosyltransferase_grp1"/>
</dbReference>
<dbReference type="GO" id="GO:0016758">
    <property type="term" value="F:hexosyltransferase activity"/>
    <property type="evidence" value="ECO:0007669"/>
    <property type="project" value="TreeGrafter"/>
</dbReference>
<evidence type="ECO:0000256" key="3">
    <source>
        <dbReference type="ARBA" id="ARBA00022679"/>
    </source>
</evidence>
<sequence length="390" mass="41594">MDGDHELRIGIVCPYSLDRPGGVQLHVLDLAKALMARGHDVSVLAPAAEDTPVPAYVSSAGRSVPIRYNGSTARLTFGLMAASRVREWLKLGHFDVVHLHEPGAPSLSVIAMWARIGPTVATFHSSQSESLAMRLGKPWIKPGYEELDARIAVSPSAAATIRDHLRVQATHIIPNGVDTSHYVNAQPDPRWEGREGAPTIGILGRLDEPRKGLETLLSAIPAIRARHPHARFLVAGRFPDHIAAKAARAGAEVVGELDEDQKASFMASVDIYCAPNLGGESFGIVLVEAMAAGAAVVASDLQAFMDVSTMADGGNAAAHHAVGDAAALAEKVNALLDDPAARELLAERGRECAAAFDWSNVAPRVEETYRDAIRMDAEFHPHPTKDVTSP</sequence>
<evidence type="ECO:0000313" key="5">
    <source>
        <dbReference type="EMBL" id="SEI87405.1"/>
    </source>
</evidence>
<dbReference type="Pfam" id="PF13692">
    <property type="entry name" value="Glyco_trans_1_4"/>
    <property type="match status" value="1"/>
</dbReference>
<protein>
    <recommendedName>
        <fullName evidence="1">D-inositol 3-phosphate glycosyltransferase</fullName>
    </recommendedName>
</protein>
<organism evidence="5 6">
    <name type="scientific">Demequina mangrovi</name>
    <dbReference type="NCBI Taxonomy" id="1043493"/>
    <lineage>
        <taxon>Bacteria</taxon>
        <taxon>Bacillati</taxon>
        <taxon>Actinomycetota</taxon>
        <taxon>Actinomycetes</taxon>
        <taxon>Micrococcales</taxon>
        <taxon>Demequinaceae</taxon>
        <taxon>Demequina</taxon>
    </lineage>
</organism>
<proteinExistence type="predicted"/>
<reference evidence="6" key="1">
    <citation type="submission" date="2016-10" db="EMBL/GenBank/DDBJ databases">
        <authorList>
            <person name="Varghese N."/>
        </authorList>
    </citation>
    <scope>NUCLEOTIDE SEQUENCE [LARGE SCALE GENOMIC DNA]</scope>
    <source>
        <strain evidence="6">DSM 24868</strain>
    </source>
</reference>